<name>A0A8J7MB11_9RHOB</name>
<dbReference type="InterPro" id="IPR038734">
    <property type="entry name" value="YhaN_AAA"/>
</dbReference>
<dbReference type="AlphaFoldDB" id="A0A8J7MB11"/>
<proteinExistence type="predicted"/>
<sequence>MRLRALRLWNVRRFAARGVAIEGIADGVNVLAAPNEAGKSTAFDALHVLFFTPHGSNAQAVRDLRPYSGGSPLIEADIETEAGAFRISKQFFGGRFARAADLGSGRIIAQADEAEAFITGLVSGGAGGPAGLLWVRQGITGMEGATTRERDEEKRAREDVLTSVAGGEVEALTGGRRMLRVADRCAAALDQLVTATGRPKAGGPYAEAAAEVDRLAEEEEILARDLAALGRDLETRRAARARLADLADPADRAKREAAAARTTKALEAARAHAERLGAAESAEKLAEERARAARETAERFAADLDRAARAAESLSRAEGR</sequence>
<keyword evidence="3" id="KW-1185">Reference proteome</keyword>
<dbReference type="Gene3D" id="3.40.50.300">
    <property type="entry name" value="P-loop containing nucleotide triphosphate hydrolases"/>
    <property type="match status" value="1"/>
</dbReference>
<organism evidence="2 3">
    <name type="scientific">Thermohalobaculum xanthum</name>
    <dbReference type="NCBI Taxonomy" id="2753746"/>
    <lineage>
        <taxon>Bacteria</taxon>
        <taxon>Pseudomonadati</taxon>
        <taxon>Pseudomonadota</taxon>
        <taxon>Alphaproteobacteria</taxon>
        <taxon>Rhodobacterales</taxon>
        <taxon>Paracoccaceae</taxon>
        <taxon>Thermohalobaculum</taxon>
    </lineage>
</organism>
<dbReference type="RefSeq" id="WP_200613188.1">
    <property type="nucleotide sequence ID" value="NZ_JAEHHL010000014.1"/>
</dbReference>
<dbReference type="Pfam" id="PF13514">
    <property type="entry name" value="AAA_27"/>
    <property type="match status" value="1"/>
</dbReference>
<dbReference type="Proteomes" id="UP000655420">
    <property type="component" value="Unassembled WGS sequence"/>
</dbReference>
<dbReference type="InterPro" id="IPR027417">
    <property type="entry name" value="P-loop_NTPase"/>
</dbReference>
<gene>
    <name evidence="2" type="ORF">H0I76_17950</name>
</gene>
<evidence type="ECO:0000313" key="3">
    <source>
        <dbReference type="Proteomes" id="UP000655420"/>
    </source>
</evidence>
<dbReference type="EMBL" id="JAEHHL010000014">
    <property type="protein sequence ID" value="MBK0401085.1"/>
    <property type="molecule type" value="Genomic_DNA"/>
</dbReference>
<accession>A0A8J7MB11</accession>
<reference evidence="2" key="1">
    <citation type="submission" date="2020-12" db="EMBL/GenBank/DDBJ databases">
        <title>Bacterial taxonomy.</title>
        <authorList>
            <person name="Pan X."/>
        </authorList>
    </citation>
    <scope>NUCLEOTIDE SEQUENCE</scope>
    <source>
        <strain evidence="2">M0105</strain>
    </source>
</reference>
<feature type="domain" description="YhaN AAA" evidence="1">
    <location>
        <begin position="1"/>
        <end position="53"/>
    </location>
</feature>
<dbReference type="SUPFAM" id="SSF52540">
    <property type="entry name" value="P-loop containing nucleoside triphosphate hydrolases"/>
    <property type="match status" value="1"/>
</dbReference>
<evidence type="ECO:0000259" key="1">
    <source>
        <dbReference type="Pfam" id="PF13514"/>
    </source>
</evidence>
<protein>
    <submittedName>
        <fullName evidence="2">AAA family ATPase</fullName>
    </submittedName>
</protein>
<evidence type="ECO:0000313" key="2">
    <source>
        <dbReference type="EMBL" id="MBK0401085.1"/>
    </source>
</evidence>
<feature type="non-terminal residue" evidence="2">
    <location>
        <position position="320"/>
    </location>
</feature>
<comment type="caution">
    <text evidence="2">The sequence shown here is derived from an EMBL/GenBank/DDBJ whole genome shotgun (WGS) entry which is preliminary data.</text>
</comment>